<evidence type="ECO:0000256" key="3">
    <source>
        <dbReference type="ARBA" id="ARBA00023015"/>
    </source>
</evidence>
<organism evidence="9 10">
    <name type="scientific">Streptomyces scabichelini</name>
    <dbReference type="NCBI Taxonomy" id="2711217"/>
    <lineage>
        <taxon>Bacteria</taxon>
        <taxon>Bacillati</taxon>
        <taxon>Actinomycetota</taxon>
        <taxon>Actinomycetes</taxon>
        <taxon>Kitasatosporales</taxon>
        <taxon>Streptomycetaceae</taxon>
        <taxon>Streptomyces</taxon>
    </lineage>
</organism>
<name>A0A6G4V6G8_9ACTN</name>
<keyword evidence="5" id="KW-0804">Transcription</keyword>
<dbReference type="InterPro" id="IPR001867">
    <property type="entry name" value="OmpR/PhoB-type_DNA-bd"/>
</dbReference>
<dbReference type="InterPro" id="IPR027417">
    <property type="entry name" value="P-loop_NTPase"/>
</dbReference>
<dbReference type="PANTHER" id="PTHR35807">
    <property type="entry name" value="TRANSCRIPTIONAL REGULATOR REDD-RELATED"/>
    <property type="match status" value="1"/>
</dbReference>
<dbReference type="Gene3D" id="1.10.10.10">
    <property type="entry name" value="Winged helix-like DNA-binding domain superfamily/Winged helix DNA-binding domain"/>
    <property type="match status" value="1"/>
</dbReference>
<dbReference type="Pfam" id="PF13401">
    <property type="entry name" value="AAA_22"/>
    <property type="match status" value="1"/>
</dbReference>
<dbReference type="PANTHER" id="PTHR35807:SF1">
    <property type="entry name" value="TRANSCRIPTIONAL REGULATOR REDD"/>
    <property type="match status" value="1"/>
</dbReference>
<dbReference type="GO" id="GO:0003677">
    <property type="term" value="F:DNA binding"/>
    <property type="evidence" value="ECO:0007669"/>
    <property type="project" value="UniProtKB-UniRule"/>
</dbReference>
<evidence type="ECO:0000256" key="7">
    <source>
        <dbReference type="SAM" id="MobiDB-lite"/>
    </source>
</evidence>
<dbReference type="EMBL" id="JAAKZY010000050">
    <property type="protein sequence ID" value="NGO09433.1"/>
    <property type="molecule type" value="Genomic_DNA"/>
</dbReference>
<evidence type="ECO:0000259" key="8">
    <source>
        <dbReference type="PROSITE" id="PS51755"/>
    </source>
</evidence>
<evidence type="ECO:0000256" key="1">
    <source>
        <dbReference type="ARBA" id="ARBA00005820"/>
    </source>
</evidence>
<dbReference type="SUPFAM" id="SSF46894">
    <property type="entry name" value="C-terminal effector domain of the bipartite response regulators"/>
    <property type="match status" value="1"/>
</dbReference>
<protein>
    <submittedName>
        <fullName evidence="9">AAA family ATPase</fullName>
    </submittedName>
</protein>
<evidence type="ECO:0000313" key="9">
    <source>
        <dbReference type="EMBL" id="NGO09433.1"/>
    </source>
</evidence>
<dbReference type="SUPFAM" id="SSF52540">
    <property type="entry name" value="P-loop containing nucleoside triphosphate hydrolases"/>
    <property type="match status" value="1"/>
</dbReference>
<feature type="region of interest" description="Disordered" evidence="7">
    <location>
        <begin position="287"/>
        <end position="324"/>
    </location>
</feature>
<dbReference type="CDD" id="cd15831">
    <property type="entry name" value="BTAD"/>
    <property type="match status" value="1"/>
</dbReference>
<gene>
    <name evidence="9" type="ORF">G5C60_17975</name>
</gene>
<evidence type="ECO:0000256" key="5">
    <source>
        <dbReference type="ARBA" id="ARBA00023163"/>
    </source>
</evidence>
<dbReference type="Pfam" id="PF00486">
    <property type="entry name" value="Trans_reg_C"/>
    <property type="match status" value="1"/>
</dbReference>
<dbReference type="CDD" id="cd02019">
    <property type="entry name" value="NK"/>
    <property type="match status" value="1"/>
</dbReference>
<comment type="similarity">
    <text evidence="1">Belongs to the AfsR/DnrI/RedD regulatory family.</text>
</comment>
<dbReference type="GO" id="GO:0000160">
    <property type="term" value="P:phosphorelay signal transduction system"/>
    <property type="evidence" value="ECO:0007669"/>
    <property type="project" value="UniProtKB-KW"/>
</dbReference>
<evidence type="ECO:0000256" key="2">
    <source>
        <dbReference type="ARBA" id="ARBA00023012"/>
    </source>
</evidence>
<dbReference type="InterPro" id="IPR005158">
    <property type="entry name" value="BTAD"/>
</dbReference>
<evidence type="ECO:0000313" key="10">
    <source>
        <dbReference type="Proteomes" id="UP000472335"/>
    </source>
</evidence>
<keyword evidence="2" id="KW-0902">Two-component regulatory system</keyword>
<dbReference type="Pfam" id="PF03704">
    <property type="entry name" value="BTAD"/>
    <property type="match status" value="1"/>
</dbReference>
<dbReference type="SMART" id="SM00862">
    <property type="entry name" value="Trans_reg_C"/>
    <property type="match status" value="1"/>
</dbReference>
<keyword evidence="10" id="KW-1185">Reference proteome</keyword>
<dbReference type="PRINTS" id="PR00364">
    <property type="entry name" value="DISEASERSIST"/>
</dbReference>
<proteinExistence type="inferred from homology"/>
<keyword evidence="3" id="KW-0805">Transcription regulation</keyword>
<comment type="caution">
    <text evidence="9">The sequence shown here is derived from an EMBL/GenBank/DDBJ whole genome shotgun (WGS) entry which is preliminary data.</text>
</comment>
<dbReference type="InterPro" id="IPR016032">
    <property type="entry name" value="Sig_transdc_resp-reg_C-effctor"/>
</dbReference>
<feature type="domain" description="OmpR/PhoB-type" evidence="8">
    <location>
        <begin position="1"/>
        <end position="97"/>
    </location>
</feature>
<dbReference type="GO" id="GO:0006355">
    <property type="term" value="P:regulation of DNA-templated transcription"/>
    <property type="evidence" value="ECO:0007669"/>
    <property type="project" value="InterPro"/>
</dbReference>
<dbReference type="SUPFAM" id="SSF48452">
    <property type="entry name" value="TPR-like"/>
    <property type="match status" value="1"/>
</dbReference>
<dbReference type="AlphaFoldDB" id="A0A6G4V6G8"/>
<dbReference type="PROSITE" id="PS51755">
    <property type="entry name" value="OMPR_PHOB"/>
    <property type="match status" value="1"/>
</dbReference>
<dbReference type="InterPro" id="IPR011990">
    <property type="entry name" value="TPR-like_helical_dom_sf"/>
</dbReference>
<feature type="DNA-binding region" description="OmpR/PhoB-type" evidence="6">
    <location>
        <begin position="1"/>
        <end position="97"/>
    </location>
</feature>
<evidence type="ECO:0000256" key="6">
    <source>
        <dbReference type="PROSITE-ProRule" id="PRU01091"/>
    </source>
</evidence>
<evidence type="ECO:0000256" key="4">
    <source>
        <dbReference type="ARBA" id="ARBA00023125"/>
    </source>
</evidence>
<dbReference type="Proteomes" id="UP000472335">
    <property type="component" value="Unassembled WGS sequence"/>
</dbReference>
<keyword evidence="4 6" id="KW-0238">DNA-binding</keyword>
<dbReference type="GO" id="GO:0016887">
    <property type="term" value="F:ATP hydrolysis activity"/>
    <property type="evidence" value="ECO:0007669"/>
    <property type="project" value="InterPro"/>
</dbReference>
<dbReference type="Gene3D" id="3.40.50.300">
    <property type="entry name" value="P-loop containing nucleotide triphosphate hydrolases"/>
    <property type="match status" value="1"/>
</dbReference>
<dbReference type="InterPro" id="IPR051677">
    <property type="entry name" value="AfsR-DnrI-RedD_regulator"/>
</dbReference>
<reference evidence="9 10" key="1">
    <citation type="submission" date="2020-02" db="EMBL/GenBank/DDBJ databases">
        <title>Whole-genome analyses of novel actinobacteria.</title>
        <authorList>
            <person name="Sahin N."/>
            <person name="Gencbay T."/>
        </authorList>
    </citation>
    <scope>NUCLEOTIDE SEQUENCE [LARGE SCALE GENOMIC DNA]</scope>
    <source>
        <strain evidence="9 10">HC44</strain>
    </source>
</reference>
<dbReference type="InterPro" id="IPR036388">
    <property type="entry name" value="WH-like_DNA-bd_sf"/>
</dbReference>
<sequence>MDPALQIRILGPLQVMSRAKPVRVSSFKQRALLAALACRAGSAVSVDRLVRTLWGDSPPRTANKNLQVYVWHLRKLLDEEEAPGRLQYAPPGYRLELRPGELDLHRFQHDVRKARADLARGEVEPAAGRFAAALDLWHGEALADLLAVPTLQAESVHLEEVRAGVMEDHFDAELSLRRYAEVVDAIGTAIRTHPFRERLRVQQIQALYLSGRQSEALAAYDAVRLLLAQELGLQPSSQLQQLQELILGGGPLEELPAPRATIVVNHTARPAVPATDADAADGHAAPLAAPQPEAADVEAHTGRTRPSRKSVTTQPSDRRGATVTRWTRRLPRTIGDFTGREDALGVALTAIRTGGASLMVVTGPLGAGKTAFAVHLSHQLDHDFPDGQLSVDLATPGGAPRPSSLVLTSLLRTLGADPDASVTDTGELAGLLRARLAPLRMLILLDDAQSEAQVRPLLPGTGSSVTVVTARSRLAGLEAARVIHVGRFGRADALRLLDRIIGADRVSAEREAAERIVDAVDRLPLAVRIAGARLAARPNLSLTRYAARLADPRRLARELTAGDLSFVDQLRRAYRQLSATEAEMLRLLCAASEPLTSERAGTLLSRPAGTAEGLLERLTDLHLAEVEYNEDRDSKVHGYRLPLLVTASLREWIKPSEFPKL</sequence>
<accession>A0A6G4V6G8</accession>
<dbReference type="SMART" id="SM01043">
    <property type="entry name" value="BTAD"/>
    <property type="match status" value="1"/>
</dbReference>
<dbReference type="InterPro" id="IPR049945">
    <property type="entry name" value="AAA_22"/>
</dbReference>
<dbReference type="Gene3D" id="1.25.40.10">
    <property type="entry name" value="Tetratricopeptide repeat domain"/>
    <property type="match status" value="1"/>
</dbReference>